<proteinExistence type="predicted"/>
<gene>
    <name evidence="1" type="ORF">C8D87_103136</name>
</gene>
<evidence type="ECO:0000313" key="2">
    <source>
        <dbReference type="Proteomes" id="UP000248714"/>
    </source>
</evidence>
<comment type="caution">
    <text evidence="1">The sequence shown here is derived from an EMBL/GenBank/DDBJ whole genome shotgun (WGS) entry which is preliminary data.</text>
</comment>
<sequence length="94" mass="9781">MFSVSIALNRVVPGLRDAARSGAPSQIWAAVAIALPKLWTHNRVADVLELAVELAQQVKPDGNVSGLAEVAARKGSSKAVVQAKRLVAALELSG</sequence>
<dbReference type="RefSeq" id="WP_112227183.1">
    <property type="nucleotide sequence ID" value="NZ_QLTT01000003.1"/>
</dbReference>
<name>A0ABX9EDG4_9PSEU</name>
<reference evidence="1 2" key="1">
    <citation type="submission" date="2018-06" db="EMBL/GenBank/DDBJ databases">
        <title>Genomic Encyclopedia of Type Strains, Phase IV (KMG-IV): sequencing the most valuable type-strain genomes for metagenomic binning, comparative biology and taxonomic classification.</title>
        <authorList>
            <person name="Goeker M."/>
        </authorList>
    </citation>
    <scope>NUCLEOTIDE SEQUENCE [LARGE SCALE GENOMIC DNA]</scope>
    <source>
        <strain evidence="1 2">DSM 45479</strain>
    </source>
</reference>
<keyword evidence="2" id="KW-1185">Reference proteome</keyword>
<accession>A0ABX9EDG4</accession>
<protein>
    <submittedName>
        <fullName evidence="1">Uncharacterized protein</fullName>
    </submittedName>
</protein>
<evidence type="ECO:0000313" key="1">
    <source>
        <dbReference type="EMBL" id="RAS66797.1"/>
    </source>
</evidence>
<dbReference type="EMBL" id="QLTT01000003">
    <property type="protein sequence ID" value="RAS66797.1"/>
    <property type="molecule type" value="Genomic_DNA"/>
</dbReference>
<organism evidence="1 2">
    <name type="scientific">Lentzea atacamensis</name>
    <dbReference type="NCBI Taxonomy" id="531938"/>
    <lineage>
        <taxon>Bacteria</taxon>
        <taxon>Bacillati</taxon>
        <taxon>Actinomycetota</taxon>
        <taxon>Actinomycetes</taxon>
        <taxon>Pseudonocardiales</taxon>
        <taxon>Pseudonocardiaceae</taxon>
        <taxon>Lentzea</taxon>
    </lineage>
</organism>
<dbReference type="Proteomes" id="UP000248714">
    <property type="component" value="Unassembled WGS sequence"/>
</dbReference>